<name>A0AC58TUF9_TOBAC</name>
<sequence length="315" mass="35310">MTLSVAILIERNDCSRREQHPFHRDQVRSLYSDKVAHPPSVPNFFNASKEDPQNLAVELNQTPMEETRALHPDQNGVVERRHRHILETARTIRFQGHLPIRYRGHCIDAAVIGCLCFATNLTGHDKFAPRAVRLVFLGYVAHQKAEDSSESLFLDITPVPRQDLDEEENTVVSSVDVTNVPCSSNITPNANNVPCSSNITLAATNVPCSPTVAPALLDEQNISYPVKHNNVESLGDSSALLNAEGIRKPARVSKTPIWLKDYVRNDKRSTASCCRYPISEVIRYEAIYLKYQSYLANFLSEVEPTSYLEAVKGKR</sequence>
<evidence type="ECO:0000313" key="1">
    <source>
        <dbReference type="Proteomes" id="UP000790787"/>
    </source>
</evidence>
<reference evidence="2" key="2">
    <citation type="submission" date="2025-08" db="UniProtKB">
        <authorList>
            <consortium name="RefSeq"/>
        </authorList>
    </citation>
    <scope>IDENTIFICATION</scope>
    <source>
        <tissue evidence="2">Leaf</tissue>
    </source>
</reference>
<dbReference type="Proteomes" id="UP000790787">
    <property type="component" value="Chromosome 3"/>
</dbReference>
<accession>A0AC58TUF9</accession>
<evidence type="ECO:0000313" key="2">
    <source>
        <dbReference type="RefSeq" id="XP_075100853.1"/>
    </source>
</evidence>
<gene>
    <name evidence="2" type="primary">LOC107815613</name>
</gene>
<organism evidence="1 2">
    <name type="scientific">Nicotiana tabacum</name>
    <name type="common">Common tobacco</name>
    <dbReference type="NCBI Taxonomy" id="4097"/>
    <lineage>
        <taxon>Eukaryota</taxon>
        <taxon>Viridiplantae</taxon>
        <taxon>Streptophyta</taxon>
        <taxon>Embryophyta</taxon>
        <taxon>Tracheophyta</taxon>
        <taxon>Spermatophyta</taxon>
        <taxon>Magnoliopsida</taxon>
        <taxon>eudicotyledons</taxon>
        <taxon>Gunneridae</taxon>
        <taxon>Pentapetalae</taxon>
        <taxon>asterids</taxon>
        <taxon>lamiids</taxon>
        <taxon>Solanales</taxon>
        <taxon>Solanaceae</taxon>
        <taxon>Nicotianoideae</taxon>
        <taxon>Nicotianeae</taxon>
        <taxon>Nicotiana</taxon>
    </lineage>
</organism>
<reference evidence="1" key="1">
    <citation type="journal article" date="2014" name="Nat. Commun.">
        <title>The tobacco genome sequence and its comparison with those of tomato and potato.</title>
        <authorList>
            <person name="Sierro N."/>
            <person name="Battey J.N."/>
            <person name="Ouadi S."/>
            <person name="Bakaher N."/>
            <person name="Bovet L."/>
            <person name="Willig A."/>
            <person name="Goepfert S."/>
            <person name="Peitsch M.C."/>
            <person name="Ivanov N.V."/>
        </authorList>
    </citation>
    <scope>NUCLEOTIDE SEQUENCE [LARGE SCALE GENOMIC DNA]</scope>
</reference>
<dbReference type="RefSeq" id="XP_075100853.1">
    <property type="nucleotide sequence ID" value="XM_075244752.1"/>
</dbReference>
<protein>
    <submittedName>
        <fullName evidence="2">Uncharacterized protein LOC107815613</fullName>
    </submittedName>
</protein>
<proteinExistence type="predicted"/>
<keyword evidence="1" id="KW-1185">Reference proteome</keyword>